<comment type="caution">
    <text evidence="2">The sequence shown here is derived from an EMBL/GenBank/DDBJ whole genome shotgun (WGS) entry which is preliminary data.</text>
</comment>
<evidence type="ECO:0000259" key="1">
    <source>
        <dbReference type="Pfam" id="PF06114"/>
    </source>
</evidence>
<feature type="domain" description="IrrE N-terminal-like" evidence="1">
    <location>
        <begin position="32"/>
        <end position="162"/>
    </location>
</feature>
<dbReference type="InterPro" id="IPR010359">
    <property type="entry name" value="IrrE_HExxH"/>
</dbReference>
<dbReference type="PANTHER" id="PTHR43236">
    <property type="entry name" value="ANTITOXIN HIGA1"/>
    <property type="match status" value="1"/>
</dbReference>
<dbReference type="PANTHER" id="PTHR43236:SF2">
    <property type="entry name" value="BLL0069 PROTEIN"/>
    <property type="match status" value="1"/>
</dbReference>
<sequence>MARQLLETLPDQTKKLITPFLGMRPVPLGKIAKEFGVKVFTSPLEQGISGQIAKEGNDFVIRINKYESRQRQRFTLAHELAHFFLHKDIIENEGSIKDNTLYRSGNSDAVEAQANRLAAEIIMPDEKIKDDLNYLRQNMDEETFDMIASKWEVSNQALRIKLLTVGG</sequence>
<dbReference type="InterPro" id="IPR052345">
    <property type="entry name" value="Rad_response_metalloprotease"/>
</dbReference>
<dbReference type="Pfam" id="PF06114">
    <property type="entry name" value="Peptidase_M78"/>
    <property type="match status" value="1"/>
</dbReference>
<dbReference type="Proteomes" id="UP001431634">
    <property type="component" value="Unassembled WGS sequence"/>
</dbReference>
<gene>
    <name evidence="2" type="ORF">QJV27_09715</name>
</gene>
<keyword evidence="3" id="KW-1185">Reference proteome</keyword>
<protein>
    <submittedName>
        <fullName evidence="2">ImmA/IrrE family metallo-endopeptidase</fullName>
    </submittedName>
</protein>
<name>A0ABT6Q3D7_9PROT</name>
<dbReference type="RefSeq" id="WP_281448728.1">
    <property type="nucleotide sequence ID" value="NZ_JASBAO010000001.1"/>
</dbReference>
<dbReference type="Gene3D" id="1.10.10.2910">
    <property type="match status" value="1"/>
</dbReference>
<dbReference type="EMBL" id="JASBAO010000001">
    <property type="protein sequence ID" value="MDI2091639.1"/>
    <property type="molecule type" value="Genomic_DNA"/>
</dbReference>
<accession>A0ABT6Q3D7</accession>
<organism evidence="2 3">
    <name type="scientific">Commensalibacter oyaizuii</name>
    <dbReference type="NCBI Taxonomy" id="3043873"/>
    <lineage>
        <taxon>Bacteria</taxon>
        <taxon>Pseudomonadati</taxon>
        <taxon>Pseudomonadota</taxon>
        <taxon>Alphaproteobacteria</taxon>
        <taxon>Acetobacterales</taxon>
        <taxon>Acetobacteraceae</taxon>
    </lineage>
</organism>
<evidence type="ECO:0000313" key="2">
    <source>
        <dbReference type="EMBL" id="MDI2091639.1"/>
    </source>
</evidence>
<reference evidence="2" key="1">
    <citation type="submission" date="2023-05" db="EMBL/GenBank/DDBJ databases">
        <title>Whole genome sequence of Commensalibacter sp.</title>
        <authorList>
            <person name="Charoenyingcharoen P."/>
            <person name="Yukphan P."/>
        </authorList>
    </citation>
    <scope>NUCLEOTIDE SEQUENCE</scope>
    <source>
        <strain evidence="2">TBRC 16381</strain>
    </source>
</reference>
<evidence type="ECO:0000313" key="3">
    <source>
        <dbReference type="Proteomes" id="UP001431634"/>
    </source>
</evidence>
<proteinExistence type="predicted"/>